<organism evidence="2 3">
    <name type="scientific">Tenebrio molitor</name>
    <name type="common">Yellow mealworm beetle</name>
    <dbReference type="NCBI Taxonomy" id="7067"/>
    <lineage>
        <taxon>Eukaryota</taxon>
        <taxon>Metazoa</taxon>
        <taxon>Ecdysozoa</taxon>
        <taxon>Arthropoda</taxon>
        <taxon>Hexapoda</taxon>
        <taxon>Insecta</taxon>
        <taxon>Pterygota</taxon>
        <taxon>Neoptera</taxon>
        <taxon>Endopterygota</taxon>
        <taxon>Coleoptera</taxon>
        <taxon>Polyphaga</taxon>
        <taxon>Cucujiformia</taxon>
        <taxon>Tenebrionidae</taxon>
        <taxon>Tenebrio</taxon>
    </lineage>
</organism>
<reference evidence="2" key="1">
    <citation type="journal article" date="2020" name="J Insects Food Feed">
        <title>The yellow mealworm (Tenebrio molitor) genome: a resource for the emerging insects as food and feed industry.</title>
        <authorList>
            <person name="Eriksson T."/>
            <person name="Andere A."/>
            <person name="Kelstrup H."/>
            <person name="Emery V."/>
            <person name="Picard C."/>
        </authorList>
    </citation>
    <scope>NUCLEOTIDE SEQUENCE</scope>
    <source>
        <strain evidence="2">Stoneville</strain>
        <tissue evidence="2">Whole head</tissue>
    </source>
</reference>
<evidence type="ECO:0000313" key="2">
    <source>
        <dbReference type="EMBL" id="KAH0814144.1"/>
    </source>
</evidence>
<comment type="caution">
    <text evidence="2">The sequence shown here is derived from an EMBL/GenBank/DDBJ whole genome shotgun (WGS) entry which is preliminary data.</text>
</comment>
<feature type="region of interest" description="Disordered" evidence="1">
    <location>
        <begin position="67"/>
        <end position="91"/>
    </location>
</feature>
<feature type="compositionally biased region" description="Basic and acidic residues" evidence="1">
    <location>
        <begin position="753"/>
        <end position="764"/>
    </location>
</feature>
<accession>A0A8J6HGC3</accession>
<evidence type="ECO:0000313" key="3">
    <source>
        <dbReference type="Proteomes" id="UP000719412"/>
    </source>
</evidence>
<dbReference type="PANTHER" id="PTHR31765">
    <property type="entry name" value="PROTEIN CBG12783"/>
    <property type="match status" value="1"/>
</dbReference>
<proteinExistence type="predicted"/>
<dbReference type="EMBL" id="JABDTM020024577">
    <property type="protein sequence ID" value="KAH0814144.1"/>
    <property type="molecule type" value="Genomic_DNA"/>
</dbReference>
<protein>
    <submittedName>
        <fullName evidence="2">Uncharacterized protein</fullName>
    </submittedName>
</protein>
<feature type="compositionally biased region" description="Basic and acidic residues" evidence="1">
    <location>
        <begin position="561"/>
        <end position="580"/>
    </location>
</feature>
<feature type="compositionally biased region" description="Basic residues" evidence="1">
    <location>
        <begin position="419"/>
        <end position="450"/>
    </location>
</feature>
<feature type="region of interest" description="Disordered" evidence="1">
    <location>
        <begin position="628"/>
        <end position="665"/>
    </location>
</feature>
<feature type="compositionally biased region" description="Basic residues" evidence="1">
    <location>
        <begin position="856"/>
        <end position="873"/>
    </location>
</feature>
<feature type="compositionally biased region" description="Basic and acidic residues" evidence="1">
    <location>
        <begin position="357"/>
        <end position="418"/>
    </location>
</feature>
<feature type="region of interest" description="Disordered" evidence="1">
    <location>
        <begin position="1"/>
        <end position="53"/>
    </location>
</feature>
<dbReference type="AlphaFoldDB" id="A0A8J6HGC3"/>
<feature type="compositionally biased region" description="Basic residues" evidence="1">
    <location>
        <begin position="140"/>
        <end position="171"/>
    </location>
</feature>
<dbReference type="PANTHER" id="PTHR31765:SF3">
    <property type="entry name" value="TRANSLATION INITIATION FACTOR IF-2"/>
    <property type="match status" value="1"/>
</dbReference>
<gene>
    <name evidence="2" type="ORF">GEV33_008645</name>
</gene>
<dbReference type="Proteomes" id="UP000719412">
    <property type="component" value="Unassembled WGS sequence"/>
</dbReference>
<feature type="compositionally biased region" description="Low complexity" evidence="1">
    <location>
        <begin position="841"/>
        <end position="851"/>
    </location>
</feature>
<feature type="region of interest" description="Disordered" evidence="1">
    <location>
        <begin position="753"/>
        <end position="772"/>
    </location>
</feature>
<evidence type="ECO:0000256" key="1">
    <source>
        <dbReference type="SAM" id="MobiDB-lite"/>
    </source>
</evidence>
<feature type="region of interest" description="Disordered" evidence="1">
    <location>
        <begin position="828"/>
        <end position="874"/>
    </location>
</feature>
<feature type="compositionally biased region" description="Basic and acidic residues" evidence="1">
    <location>
        <begin position="459"/>
        <end position="554"/>
    </location>
</feature>
<keyword evidence="3" id="KW-1185">Reference proteome</keyword>
<feature type="region of interest" description="Disordered" evidence="1">
    <location>
        <begin position="348"/>
        <end position="592"/>
    </location>
</feature>
<name>A0A8J6HGC3_TENMO</name>
<reference evidence="2" key="2">
    <citation type="submission" date="2021-08" db="EMBL/GenBank/DDBJ databases">
        <authorList>
            <person name="Eriksson T."/>
        </authorList>
    </citation>
    <scope>NUCLEOTIDE SEQUENCE</scope>
    <source>
        <strain evidence="2">Stoneville</strain>
        <tissue evidence="2">Whole head</tissue>
    </source>
</reference>
<sequence length="934" mass="107949">MEAEAGLVLPDISIVDSPQPPPGSNFPRPDFSEIISDDVNDSSADKNEGPLVKPTFKSALQAKKRLQAFSTNRPGSLPSSPSTKKPKLNVGLDEKIEETLAAAKKTTKKGNYRDDKAKAVIEEIEELKRNEQTYLELRRQSLKRSRSRSRSPDKRRFKKVDKKARNYRRRSVSPEKPKKPKKAQVKKYPRNWREFYESDSNFDLNRDFEVALPAGSNDILRQVLFESPSQPITPFKMKTVNREERVVPFEYIRFTRAKPVVPYSVNFGAIKEIFLSRKAILDALPKDVVASIEKLYSNSMKFKVDVDQKGDKIRNWYSKVWKDPENECKLLEKTVGLSFLQSYTGEEDNDFVDEEENRSPSKVEMNRQKVDGKREKDDTKKKKNRLSEDAEKIDVDRKKKCIREKSKSVDDADEVLDRKNKRKKDKAKKKERRAKEKKKRKKLKGKKKKRDKDDEEEDKSAGKSEKPSKQQVMEELKIIEEKLAKKREQEKSNADAEKEKNPRRKYSDREESGKETKYERQRRSSEKTMEKEKNSEEKEPKKPDRLEKHDDGKKAKIPPELGKKEQKKSRLSDEMLLEPKKKSRWSEPVVSKGETLSVDNLAVIEEIMRAEAAHEKVLQKVEELKKHDATAATGVVKETTPDTDEYHSHWESDDDVSSSVPRQPLKLNRSWESDEELFERTYNKNKTQSDCYSNLEIPLNIKTFSRRAKWDDQFKLLEEERRTLSEERKKLELEKQKILKLQEETKLDLLEEKKNQEEAKETVRMRSSTPEIEPPVKVKKEKCDVLDFSIDSLNNSLLSTVSSTESNYPIAVLENEYAEFIKAVSSDSSVSTKKKTERRSSSSTSSTSSSSDSDHKKKKRKAKMKKKKRKKKGRDCEGLLLGKGNIFNEFDIPVPSDLPEMVPTPLPVPSPIVPVDSILPLAPPNLLLNSIVWI</sequence>
<feature type="region of interest" description="Disordered" evidence="1">
    <location>
        <begin position="132"/>
        <end position="186"/>
    </location>
</feature>